<accession>A0AAW0GW12</accession>
<dbReference type="Proteomes" id="UP001488838">
    <property type="component" value="Unassembled WGS sequence"/>
</dbReference>
<comment type="caution">
    <text evidence="2">The sequence shown here is derived from an EMBL/GenBank/DDBJ whole genome shotgun (WGS) entry which is preliminary data.</text>
</comment>
<sequence length="92" mass="10246">MKKDEEAESDTDDIDHRVERTGSPHREALPVSQGCSQEQDSSFFGVQIEMKSVKVELAGLLLLIDKENFHLGDNFGPWLGWIRGLSSLALCS</sequence>
<gene>
    <name evidence="2" type="ORF">U0070_002482</name>
</gene>
<protein>
    <submittedName>
        <fullName evidence="2">Uncharacterized protein</fullName>
    </submittedName>
</protein>
<reference evidence="2 3" key="1">
    <citation type="journal article" date="2023" name="bioRxiv">
        <title>Conserved and derived expression patterns and positive selection on dental genes reveal complex evolutionary context of ever-growing rodent molars.</title>
        <authorList>
            <person name="Calamari Z.T."/>
            <person name="Song A."/>
            <person name="Cohen E."/>
            <person name="Akter M."/>
            <person name="Roy R.D."/>
            <person name="Hallikas O."/>
            <person name="Christensen M.M."/>
            <person name="Li P."/>
            <person name="Marangoni P."/>
            <person name="Jernvall J."/>
            <person name="Klein O.D."/>
        </authorList>
    </citation>
    <scope>NUCLEOTIDE SEQUENCE [LARGE SCALE GENOMIC DNA]</scope>
    <source>
        <strain evidence="2">V071</strain>
    </source>
</reference>
<evidence type="ECO:0000313" key="3">
    <source>
        <dbReference type="Proteomes" id="UP001488838"/>
    </source>
</evidence>
<evidence type="ECO:0000256" key="1">
    <source>
        <dbReference type="SAM" id="MobiDB-lite"/>
    </source>
</evidence>
<feature type="region of interest" description="Disordered" evidence="1">
    <location>
        <begin position="1"/>
        <end position="36"/>
    </location>
</feature>
<organism evidence="2 3">
    <name type="scientific">Myodes glareolus</name>
    <name type="common">Bank vole</name>
    <name type="synonym">Clethrionomys glareolus</name>
    <dbReference type="NCBI Taxonomy" id="447135"/>
    <lineage>
        <taxon>Eukaryota</taxon>
        <taxon>Metazoa</taxon>
        <taxon>Chordata</taxon>
        <taxon>Craniata</taxon>
        <taxon>Vertebrata</taxon>
        <taxon>Euteleostomi</taxon>
        <taxon>Mammalia</taxon>
        <taxon>Eutheria</taxon>
        <taxon>Euarchontoglires</taxon>
        <taxon>Glires</taxon>
        <taxon>Rodentia</taxon>
        <taxon>Myomorpha</taxon>
        <taxon>Muroidea</taxon>
        <taxon>Cricetidae</taxon>
        <taxon>Arvicolinae</taxon>
        <taxon>Myodes</taxon>
    </lineage>
</organism>
<keyword evidence="3" id="KW-1185">Reference proteome</keyword>
<proteinExistence type="predicted"/>
<dbReference type="AlphaFoldDB" id="A0AAW0GW12"/>
<evidence type="ECO:0000313" key="2">
    <source>
        <dbReference type="EMBL" id="KAK7795409.1"/>
    </source>
</evidence>
<feature type="compositionally biased region" description="Basic and acidic residues" evidence="1">
    <location>
        <begin position="14"/>
        <end position="28"/>
    </location>
</feature>
<dbReference type="EMBL" id="JBBHLL010002455">
    <property type="protein sequence ID" value="KAK7795409.1"/>
    <property type="molecule type" value="Genomic_DNA"/>
</dbReference>
<name>A0AAW0GW12_MYOGA</name>
<feature type="compositionally biased region" description="Acidic residues" evidence="1">
    <location>
        <begin position="1"/>
        <end position="13"/>
    </location>
</feature>